<feature type="region of interest" description="Disordered" evidence="1">
    <location>
        <begin position="281"/>
        <end position="306"/>
    </location>
</feature>
<organism evidence="3 4">
    <name type="scientific">Wallemia mellicola (strain ATCC MYA-4683 / CBS 633.66)</name>
    <name type="common">Wallemia sebi (CBS 633.66)</name>
    <dbReference type="NCBI Taxonomy" id="671144"/>
    <lineage>
        <taxon>Eukaryota</taxon>
        <taxon>Fungi</taxon>
        <taxon>Dikarya</taxon>
        <taxon>Basidiomycota</taxon>
        <taxon>Wallemiomycotina</taxon>
        <taxon>Wallemiomycetes</taxon>
        <taxon>Wallemiales</taxon>
        <taxon>Wallemiaceae</taxon>
        <taxon>Wallemia</taxon>
    </lineage>
</organism>
<dbReference type="OrthoDB" id="3357076at2759"/>
<dbReference type="EMBL" id="JH668233">
    <property type="protein sequence ID" value="EIM21314.1"/>
    <property type="molecule type" value="Genomic_DNA"/>
</dbReference>
<proteinExistence type="predicted"/>
<protein>
    <recommendedName>
        <fullName evidence="2">F-box domain-containing protein</fullName>
    </recommendedName>
</protein>
<evidence type="ECO:0000256" key="1">
    <source>
        <dbReference type="SAM" id="MobiDB-lite"/>
    </source>
</evidence>
<dbReference type="Proteomes" id="UP000005242">
    <property type="component" value="Unassembled WGS sequence"/>
</dbReference>
<feature type="compositionally biased region" description="Basic and acidic residues" evidence="1">
    <location>
        <begin position="294"/>
        <end position="306"/>
    </location>
</feature>
<accession>I4YBH2</accession>
<feature type="domain" description="F-box" evidence="2">
    <location>
        <begin position="1"/>
        <end position="27"/>
    </location>
</feature>
<evidence type="ECO:0000313" key="4">
    <source>
        <dbReference type="Proteomes" id="UP000005242"/>
    </source>
</evidence>
<name>I4YBH2_WALMC</name>
<reference evidence="3 4" key="1">
    <citation type="journal article" date="2012" name="Fungal Genet. Biol.">
        <title>The genome of the xerotolerant mold Wallemia sebi reveals adaptations to osmotic stress and suggests cryptic sexual reproduction.</title>
        <authorList>
            <person name="Padamsee M."/>
            <person name="Kumar T.K.A."/>
            <person name="Riley R."/>
            <person name="Binder M."/>
            <person name="Boyd A."/>
            <person name="Calvo A.M."/>
            <person name="Furukawa K."/>
            <person name="Hesse C."/>
            <person name="Hohmann S."/>
            <person name="James T.Y."/>
            <person name="LaButti K."/>
            <person name="Lapidus A."/>
            <person name="Lindquist E."/>
            <person name="Lucas S."/>
            <person name="Miller K."/>
            <person name="Shantappa S."/>
            <person name="Grigoriev I.V."/>
            <person name="Hibbett D.S."/>
            <person name="McLaughlin D.J."/>
            <person name="Spatafora J.W."/>
            <person name="Aime M.C."/>
        </authorList>
    </citation>
    <scope>NUCLEOTIDE SEQUENCE [LARGE SCALE GENOMIC DNA]</scope>
    <source>
        <strain evidence="4">ATCC MYA-4683 / CBS 633.66</strain>
    </source>
</reference>
<dbReference type="KEGG" id="wse:WALSEDRAFT_64578"/>
<gene>
    <name evidence="3" type="ORF">WALSEDRAFT_64578</name>
</gene>
<dbReference type="OMA" id="FISQQME"/>
<sequence>MISLPYEIIAEIITYLAHEDIRNLTLIKQFTSISSITVLETLVVSKFDKDGISILKSPRVIENVKKLTVDCEYTVKLPNEIASMDQLQFLEIDLRFISREMENFSNALVARPFGDLSLTEFIPASNTLKGLTLRLYSSNDIHRDRLILDEIILKLPSLEIFAVVFEQQSKYEQDMEPIIAKLASLPLRGIAVKWEKGSSYDRLRVLYADRFGTLRRVTTGAIFSTETITTTMSSDNTESFKGYALFDETMEANPSNKKDWYPPAGSRAAKALEHLFDEDEANDDDLGEFLTDNSQDREWVEEDARQ</sequence>
<dbReference type="PROSITE" id="PS50181">
    <property type="entry name" value="FBOX"/>
    <property type="match status" value="1"/>
</dbReference>
<dbReference type="InterPro" id="IPR001810">
    <property type="entry name" value="F-box_dom"/>
</dbReference>
<dbReference type="RefSeq" id="XP_006958666.1">
    <property type="nucleotide sequence ID" value="XM_006958604.1"/>
</dbReference>
<keyword evidence="4" id="KW-1185">Reference proteome</keyword>
<dbReference type="AlphaFoldDB" id="I4YBH2"/>
<evidence type="ECO:0000259" key="2">
    <source>
        <dbReference type="PROSITE" id="PS50181"/>
    </source>
</evidence>
<dbReference type="GeneID" id="18474942"/>
<evidence type="ECO:0000313" key="3">
    <source>
        <dbReference type="EMBL" id="EIM21314.1"/>
    </source>
</evidence>
<dbReference type="InParanoid" id="I4YBH2"/>
<dbReference type="HOGENOM" id="CLU_909739_0_0_1"/>